<gene>
    <name evidence="1" type="ORF">FWK35_00018882</name>
</gene>
<evidence type="ECO:0000313" key="1">
    <source>
        <dbReference type="EMBL" id="KAF0720171.1"/>
    </source>
</evidence>
<dbReference type="EMBL" id="VUJU01009471">
    <property type="protein sequence ID" value="KAF0720171.1"/>
    <property type="molecule type" value="Genomic_DNA"/>
</dbReference>
<dbReference type="AlphaFoldDB" id="A0A6G0W4I2"/>
<comment type="caution">
    <text evidence="1">The sequence shown here is derived from an EMBL/GenBank/DDBJ whole genome shotgun (WGS) entry which is preliminary data.</text>
</comment>
<feature type="non-terminal residue" evidence="1">
    <location>
        <position position="132"/>
    </location>
</feature>
<sequence>MPKLPANENLKLFTDYILKTYIAPDSTFPPNLSSLVKNLSSIALSSNLRTNRTIKCTPYEAEINTSKIKSNIQVNIILYKPKFKLLITKGYIPNCTTEIFTASKILRTALSTNNLSAKGTIKQYNFICNKLN</sequence>
<evidence type="ECO:0000313" key="2">
    <source>
        <dbReference type="Proteomes" id="UP000478052"/>
    </source>
</evidence>
<keyword evidence="2" id="KW-1185">Reference proteome</keyword>
<dbReference type="Proteomes" id="UP000478052">
    <property type="component" value="Unassembled WGS sequence"/>
</dbReference>
<reference evidence="1 2" key="1">
    <citation type="submission" date="2019-08" db="EMBL/GenBank/DDBJ databases">
        <title>Whole genome of Aphis craccivora.</title>
        <authorList>
            <person name="Voronova N.V."/>
            <person name="Shulinski R.S."/>
            <person name="Bandarenka Y.V."/>
            <person name="Zhorov D.G."/>
            <person name="Warner D."/>
        </authorList>
    </citation>
    <scope>NUCLEOTIDE SEQUENCE [LARGE SCALE GENOMIC DNA]</scope>
    <source>
        <strain evidence="1">180601</strain>
        <tissue evidence="1">Whole Body</tissue>
    </source>
</reference>
<organism evidence="1 2">
    <name type="scientific">Aphis craccivora</name>
    <name type="common">Cowpea aphid</name>
    <dbReference type="NCBI Taxonomy" id="307492"/>
    <lineage>
        <taxon>Eukaryota</taxon>
        <taxon>Metazoa</taxon>
        <taxon>Ecdysozoa</taxon>
        <taxon>Arthropoda</taxon>
        <taxon>Hexapoda</taxon>
        <taxon>Insecta</taxon>
        <taxon>Pterygota</taxon>
        <taxon>Neoptera</taxon>
        <taxon>Paraneoptera</taxon>
        <taxon>Hemiptera</taxon>
        <taxon>Sternorrhyncha</taxon>
        <taxon>Aphidomorpha</taxon>
        <taxon>Aphidoidea</taxon>
        <taxon>Aphididae</taxon>
        <taxon>Aphidini</taxon>
        <taxon>Aphis</taxon>
        <taxon>Aphis</taxon>
    </lineage>
</organism>
<accession>A0A6G0W4I2</accession>
<protein>
    <submittedName>
        <fullName evidence="1">Chromo domain-containing protein</fullName>
    </submittedName>
</protein>
<name>A0A6G0W4I2_APHCR</name>
<proteinExistence type="predicted"/>